<comment type="caution">
    <text evidence="1">The sequence shown here is derived from an EMBL/GenBank/DDBJ whole genome shotgun (WGS) entry which is preliminary data.</text>
</comment>
<protein>
    <submittedName>
        <fullName evidence="1">Cytosolic protein</fullName>
    </submittedName>
</protein>
<gene>
    <name evidence="1" type="ORF">DS031_01775</name>
</gene>
<organism evidence="1 2">
    <name type="scientific">Bacillus taeanensis</name>
    <dbReference type="NCBI Taxonomy" id="273032"/>
    <lineage>
        <taxon>Bacteria</taxon>
        <taxon>Bacillati</taxon>
        <taxon>Bacillota</taxon>
        <taxon>Bacilli</taxon>
        <taxon>Bacillales</taxon>
        <taxon>Bacillaceae</taxon>
        <taxon>Bacillus</taxon>
    </lineage>
</organism>
<name>A0A366XZC0_9BACI</name>
<dbReference type="EMBL" id="QOCW01000001">
    <property type="protein sequence ID" value="RBW71502.1"/>
    <property type="molecule type" value="Genomic_DNA"/>
</dbReference>
<evidence type="ECO:0000313" key="1">
    <source>
        <dbReference type="EMBL" id="RBW71502.1"/>
    </source>
</evidence>
<accession>A0A366XZC0</accession>
<reference evidence="1 2" key="1">
    <citation type="submission" date="2018-07" db="EMBL/GenBank/DDBJ databases">
        <title>Lottiidibacillus patelloidae gen. nov., sp. nov., isolated from the intestinal tract of a marine limpet and the reclassification of B. taeanensis BH030017T, B. algicola KMM 3737T and B. hwajinpoensis SW-72T as genus Lottiidibacillus.</title>
        <authorList>
            <person name="Liu R."/>
            <person name="Huang Z."/>
        </authorList>
    </citation>
    <scope>NUCLEOTIDE SEQUENCE [LARGE SCALE GENOMIC DNA]</scope>
    <source>
        <strain evidence="1 2">BH030017</strain>
    </source>
</reference>
<dbReference type="Proteomes" id="UP000253314">
    <property type="component" value="Unassembled WGS sequence"/>
</dbReference>
<sequence length="128" mass="14780">MSFKEKFQTIFSSHSETSEQHGNETLKTRYFKTSKEKALQECLNIVKQNNNFEILSVYEERGEISVQIKSPKKALMVMTVITVQPFRTAIDFSVSTETKLPTDFQYSSKVIEGMYEKLEKALPLVNSR</sequence>
<dbReference type="RefSeq" id="WP_113804204.1">
    <property type="nucleotide sequence ID" value="NZ_QOCW01000001.1"/>
</dbReference>
<dbReference type="AlphaFoldDB" id="A0A366XZC0"/>
<keyword evidence="2" id="KW-1185">Reference proteome</keyword>
<evidence type="ECO:0000313" key="2">
    <source>
        <dbReference type="Proteomes" id="UP000253314"/>
    </source>
</evidence>
<proteinExistence type="predicted"/>